<keyword evidence="6 8" id="KW-1133">Transmembrane helix</keyword>
<feature type="transmembrane region" description="Helical" evidence="8">
    <location>
        <begin position="510"/>
        <end position="535"/>
    </location>
</feature>
<comment type="similarity">
    <text evidence="2">Belongs to the BCCT transporter (TC 2.A.15) family.</text>
</comment>
<feature type="transmembrane region" description="Helical" evidence="8">
    <location>
        <begin position="438"/>
        <end position="466"/>
    </location>
</feature>
<feature type="transmembrane region" description="Helical" evidence="8">
    <location>
        <begin position="263"/>
        <end position="285"/>
    </location>
</feature>
<evidence type="ECO:0000313" key="9">
    <source>
        <dbReference type="EMBL" id="VYU69992.1"/>
    </source>
</evidence>
<dbReference type="Pfam" id="PF02028">
    <property type="entry name" value="BCCT"/>
    <property type="match status" value="1"/>
</dbReference>
<keyword evidence="4" id="KW-1003">Cell membrane</keyword>
<dbReference type="AlphaFoldDB" id="A0A6N3H0Y5"/>
<feature type="transmembrane region" description="Helical" evidence="8">
    <location>
        <begin position="118"/>
        <end position="137"/>
    </location>
</feature>
<evidence type="ECO:0000256" key="1">
    <source>
        <dbReference type="ARBA" id="ARBA00004651"/>
    </source>
</evidence>
<keyword evidence="5 8" id="KW-0812">Transmembrane</keyword>
<comment type="subcellular location">
    <subcellularLocation>
        <location evidence="1">Cell membrane</location>
        <topology evidence="1">Multi-pass membrane protein</topology>
    </subcellularLocation>
</comment>
<feature type="transmembrane region" description="Helical" evidence="8">
    <location>
        <begin position="478"/>
        <end position="498"/>
    </location>
</feature>
<dbReference type="EMBL" id="CACRUA010000044">
    <property type="protein sequence ID" value="VYU69992.1"/>
    <property type="molecule type" value="Genomic_DNA"/>
</dbReference>
<evidence type="ECO:0000256" key="6">
    <source>
        <dbReference type="ARBA" id="ARBA00022989"/>
    </source>
</evidence>
<evidence type="ECO:0000256" key="5">
    <source>
        <dbReference type="ARBA" id="ARBA00022692"/>
    </source>
</evidence>
<dbReference type="GO" id="GO:0022857">
    <property type="term" value="F:transmembrane transporter activity"/>
    <property type="evidence" value="ECO:0007669"/>
    <property type="project" value="InterPro"/>
</dbReference>
<protein>
    <submittedName>
        <fullName evidence="9">Glycine betaine transporter BetP</fullName>
    </submittedName>
</protein>
<dbReference type="PANTHER" id="PTHR30047">
    <property type="entry name" value="HIGH-AFFINITY CHOLINE TRANSPORT PROTEIN-RELATED"/>
    <property type="match status" value="1"/>
</dbReference>
<reference evidence="9" key="1">
    <citation type="submission" date="2019-11" db="EMBL/GenBank/DDBJ databases">
        <authorList>
            <person name="Feng L."/>
        </authorList>
    </citation>
    <scope>NUCLEOTIDE SEQUENCE</scope>
    <source>
        <strain evidence="9">CsymbiosumLFYP84</strain>
    </source>
</reference>
<feature type="transmembrane region" description="Helical" evidence="8">
    <location>
        <begin position="297"/>
        <end position="326"/>
    </location>
</feature>
<dbReference type="PANTHER" id="PTHR30047:SF7">
    <property type="entry name" value="HIGH-AFFINITY CHOLINE TRANSPORT PROTEIN"/>
    <property type="match status" value="1"/>
</dbReference>
<feature type="transmembrane region" description="Helical" evidence="8">
    <location>
        <begin position="177"/>
        <end position="195"/>
    </location>
</feature>
<gene>
    <name evidence="9" type="primary">betP_2</name>
    <name evidence="9" type="ORF">CSLFYP84_03406</name>
</gene>
<dbReference type="InterPro" id="IPR000060">
    <property type="entry name" value="BCCT_transptr"/>
</dbReference>
<evidence type="ECO:0000256" key="4">
    <source>
        <dbReference type="ARBA" id="ARBA00022475"/>
    </source>
</evidence>
<feature type="transmembrane region" description="Helical" evidence="8">
    <location>
        <begin position="226"/>
        <end position="257"/>
    </location>
</feature>
<keyword evidence="7 8" id="KW-0472">Membrane</keyword>
<feature type="transmembrane region" description="Helical" evidence="8">
    <location>
        <begin position="379"/>
        <end position="398"/>
    </location>
</feature>
<dbReference type="GO" id="GO:0005886">
    <property type="term" value="C:plasma membrane"/>
    <property type="evidence" value="ECO:0007669"/>
    <property type="project" value="UniProtKB-SubCell"/>
</dbReference>
<evidence type="ECO:0000256" key="3">
    <source>
        <dbReference type="ARBA" id="ARBA00022448"/>
    </source>
</evidence>
<keyword evidence="3" id="KW-0813">Transport</keyword>
<feature type="transmembrane region" description="Helical" evidence="8">
    <location>
        <begin position="353"/>
        <end position="372"/>
    </location>
</feature>
<evidence type="ECO:0000256" key="8">
    <source>
        <dbReference type="SAM" id="Phobius"/>
    </source>
</evidence>
<evidence type="ECO:0000256" key="7">
    <source>
        <dbReference type="ARBA" id="ARBA00023136"/>
    </source>
</evidence>
<sequence>MLYIISEKRKGEYGVPWGKLYTTKNMSEKNSNSKPIRWSVFIPCFLIVGGAAILGIVNNAWLTEVTKAIFTWSLGNFGWLYQVIAVVTLILVSLLCFSKIGTIKLGGPEAKAKYSFGSWFAMTLTGGIATGLITYGVNEVLIYFGNVYGELDGYGVQAYSNEAAYFAMGRSFYNWTVIPYAMYALSGVIIAYMYFNRKQELSVSASLTPLFGEKVTKGFWKALVDVLSVLAIALGLAASLGAGLALIGTGLSAAYGIAQGPVVWFILTAIITVTFTAASVAGIDKGIKWLAGMTSKIFYVLLILLFIIGPTVYILNMANVGLGYWLDRFWMWGFDPYTVGGEALVTWWTMYDWAIWIAYAPLMGIFFAIIAYGRTIRQFLIINWILPASFGFVWFSVWGSTALNWQISGKADIIAAINEGGAVSGIWEFLKHVPLGAILIPVIIITLIAAFSTTADTMSTTIAALCTEGARHDEEPALWQKVVWGVSIGLIACIMVAFGGGSQGVDGVKYLAACGGFVVLAIFILQVIASIKVFFFDPQTKKDIEECAEYTDKNIQAGTVKTGEA</sequence>
<accession>A0A6N3H0Y5</accession>
<feature type="transmembrane region" description="Helical" evidence="8">
    <location>
        <begin position="77"/>
        <end position="97"/>
    </location>
</feature>
<evidence type="ECO:0000256" key="2">
    <source>
        <dbReference type="ARBA" id="ARBA00005658"/>
    </source>
</evidence>
<feature type="transmembrane region" description="Helical" evidence="8">
    <location>
        <begin position="36"/>
        <end position="57"/>
    </location>
</feature>
<proteinExistence type="inferred from homology"/>
<organism evidence="9">
    <name type="scientific">Clostridium symbiosum</name>
    <name type="common">Bacteroides symbiosus</name>
    <dbReference type="NCBI Taxonomy" id="1512"/>
    <lineage>
        <taxon>Bacteria</taxon>
        <taxon>Bacillati</taxon>
        <taxon>Bacillota</taxon>
        <taxon>Clostridia</taxon>
        <taxon>Lachnospirales</taxon>
        <taxon>Lachnospiraceae</taxon>
        <taxon>Otoolea</taxon>
    </lineage>
</organism>
<name>A0A6N3H0Y5_CLOSY</name>